<dbReference type="KEGG" id="pgr:PGTG_10026"/>
<proteinExistence type="predicted"/>
<accession>E3KJ31</accession>
<evidence type="ECO:0000313" key="3">
    <source>
        <dbReference type="Proteomes" id="UP000008783"/>
    </source>
</evidence>
<keyword evidence="3" id="KW-1185">Reference proteome</keyword>
<dbReference type="HOGENOM" id="CLU_2400770_0_0_1"/>
<dbReference type="VEuPathDB" id="FungiDB:PGTG_10026"/>
<gene>
    <name evidence="2" type="ORF">PGTG_10026</name>
</gene>
<reference key="1">
    <citation type="submission" date="2007-01" db="EMBL/GenBank/DDBJ databases">
        <title>The Genome Sequence of Puccinia graminis f. sp. tritici Strain CRL 75-36-700-3.</title>
        <authorList>
            <consortium name="The Broad Institute Genome Sequencing Platform"/>
            <person name="Birren B."/>
            <person name="Lander E."/>
            <person name="Galagan J."/>
            <person name="Nusbaum C."/>
            <person name="Devon K."/>
            <person name="Cuomo C."/>
            <person name="Jaffe D."/>
            <person name="Butler J."/>
            <person name="Alvarez P."/>
            <person name="Gnerre S."/>
            <person name="Grabherr M."/>
            <person name="Mauceli E."/>
            <person name="Brockman W."/>
            <person name="Young S."/>
            <person name="LaButti K."/>
            <person name="Sykes S."/>
            <person name="DeCaprio D."/>
            <person name="Crawford M."/>
            <person name="Koehrsen M."/>
            <person name="Engels R."/>
            <person name="Montgomery P."/>
            <person name="Pearson M."/>
            <person name="Howarth C."/>
            <person name="Larson L."/>
            <person name="White J."/>
            <person name="Zeng Q."/>
            <person name="Kodira C."/>
            <person name="Yandava C."/>
            <person name="Alvarado L."/>
            <person name="O'Leary S."/>
            <person name="Szabo L."/>
            <person name="Dean R."/>
            <person name="Schein J."/>
        </authorList>
    </citation>
    <scope>NUCLEOTIDE SEQUENCE</scope>
    <source>
        <strain>CRL 75-36-700-3</strain>
    </source>
</reference>
<protein>
    <submittedName>
        <fullName evidence="2">Uncharacterized protein</fullName>
    </submittedName>
</protein>
<evidence type="ECO:0000313" key="2">
    <source>
        <dbReference type="EMBL" id="EFP84306.2"/>
    </source>
</evidence>
<sequence length="93" mass="10389">MVSLAYLITLVAVLVAVSRADEVANAKTEQVDEKWIYPSYYRRGAAGPPETGNLGDFVAEVSPMRTQKLLYDSDPEYLPVRNQTIPAPEMMRL</sequence>
<reference evidence="3" key="2">
    <citation type="journal article" date="2011" name="Proc. Natl. Acad. Sci. U.S.A.">
        <title>Obligate biotrophy features unraveled by the genomic analysis of rust fungi.</title>
        <authorList>
            <person name="Duplessis S."/>
            <person name="Cuomo C.A."/>
            <person name="Lin Y.-C."/>
            <person name="Aerts A."/>
            <person name="Tisserant E."/>
            <person name="Veneault-Fourrey C."/>
            <person name="Joly D.L."/>
            <person name="Hacquard S."/>
            <person name="Amselem J."/>
            <person name="Cantarel B.L."/>
            <person name="Chiu R."/>
            <person name="Coutinho P.M."/>
            <person name="Feau N."/>
            <person name="Field M."/>
            <person name="Frey P."/>
            <person name="Gelhaye E."/>
            <person name="Goldberg J."/>
            <person name="Grabherr M.G."/>
            <person name="Kodira C.D."/>
            <person name="Kohler A."/>
            <person name="Kuees U."/>
            <person name="Lindquist E.A."/>
            <person name="Lucas S.M."/>
            <person name="Mago R."/>
            <person name="Mauceli E."/>
            <person name="Morin E."/>
            <person name="Murat C."/>
            <person name="Pangilinan J.L."/>
            <person name="Park R."/>
            <person name="Pearson M."/>
            <person name="Quesneville H."/>
            <person name="Rouhier N."/>
            <person name="Sakthikumar S."/>
            <person name="Salamov A.A."/>
            <person name="Schmutz J."/>
            <person name="Selles B."/>
            <person name="Shapiro H."/>
            <person name="Tanguay P."/>
            <person name="Tuskan G.A."/>
            <person name="Henrissat B."/>
            <person name="Van de Peer Y."/>
            <person name="Rouze P."/>
            <person name="Ellis J.G."/>
            <person name="Dodds P.N."/>
            <person name="Schein J.E."/>
            <person name="Zhong S."/>
            <person name="Hamelin R.C."/>
            <person name="Grigoriev I.V."/>
            <person name="Szabo L.J."/>
            <person name="Martin F."/>
        </authorList>
    </citation>
    <scope>NUCLEOTIDE SEQUENCE [LARGE SCALE GENOMIC DNA]</scope>
    <source>
        <strain evidence="3">CRL 75-36-700-3 / race SCCL</strain>
    </source>
</reference>
<feature type="chain" id="PRO_5003172031" evidence="1">
    <location>
        <begin position="21"/>
        <end position="93"/>
    </location>
</feature>
<feature type="signal peptide" evidence="1">
    <location>
        <begin position="1"/>
        <end position="20"/>
    </location>
</feature>
<keyword evidence="1" id="KW-0732">Signal</keyword>
<dbReference type="RefSeq" id="XP_003328725.2">
    <property type="nucleotide sequence ID" value="XM_003328677.2"/>
</dbReference>
<name>E3KJ31_PUCGT</name>
<dbReference type="InParanoid" id="E3KJ31"/>
<dbReference type="EMBL" id="DS178290">
    <property type="protein sequence ID" value="EFP84306.2"/>
    <property type="molecule type" value="Genomic_DNA"/>
</dbReference>
<evidence type="ECO:0000256" key="1">
    <source>
        <dbReference type="SAM" id="SignalP"/>
    </source>
</evidence>
<dbReference type="Proteomes" id="UP000008783">
    <property type="component" value="Unassembled WGS sequence"/>
</dbReference>
<dbReference type="AlphaFoldDB" id="E3KJ31"/>
<dbReference type="GeneID" id="10545652"/>
<organism evidence="2 3">
    <name type="scientific">Puccinia graminis f. sp. tritici (strain CRL 75-36-700-3 / race SCCL)</name>
    <name type="common">Black stem rust fungus</name>
    <dbReference type="NCBI Taxonomy" id="418459"/>
    <lineage>
        <taxon>Eukaryota</taxon>
        <taxon>Fungi</taxon>
        <taxon>Dikarya</taxon>
        <taxon>Basidiomycota</taxon>
        <taxon>Pucciniomycotina</taxon>
        <taxon>Pucciniomycetes</taxon>
        <taxon>Pucciniales</taxon>
        <taxon>Pucciniaceae</taxon>
        <taxon>Puccinia</taxon>
    </lineage>
</organism>